<gene>
    <name evidence="2" type="ORF">EVAR_89161_1</name>
</gene>
<organism evidence="2 3">
    <name type="scientific">Eumeta variegata</name>
    <name type="common">Bagworm moth</name>
    <name type="synonym">Eumeta japonica</name>
    <dbReference type="NCBI Taxonomy" id="151549"/>
    <lineage>
        <taxon>Eukaryota</taxon>
        <taxon>Metazoa</taxon>
        <taxon>Ecdysozoa</taxon>
        <taxon>Arthropoda</taxon>
        <taxon>Hexapoda</taxon>
        <taxon>Insecta</taxon>
        <taxon>Pterygota</taxon>
        <taxon>Neoptera</taxon>
        <taxon>Endopterygota</taxon>
        <taxon>Lepidoptera</taxon>
        <taxon>Glossata</taxon>
        <taxon>Ditrysia</taxon>
        <taxon>Tineoidea</taxon>
        <taxon>Psychidae</taxon>
        <taxon>Oiketicinae</taxon>
        <taxon>Eumeta</taxon>
    </lineage>
</organism>
<comment type="caution">
    <text evidence="2">The sequence shown here is derived from an EMBL/GenBank/DDBJ whole genome shotgun (WGS) entry which is preliminary data.</text>
</comment>
<reference evidence="2 3" key="1">
    <citation type="journal article" date="2019" name="Commun. Biol.">
        <title>The bagworm genome reveals a unique fibroin gene that provides high tensile strength.</title>
        <authorList>
            <person name="Kono N."/>
            <person name="Nakamura H."/>
            <person name="Ohtoshi R."/>
            <person name="Tomita M."/>
            <person name="Numata K."/>
            <person name="Arakawa K."/>
        </authorList>
    </citation>
    <scope>NUCLEOTIDE SEQUENCE [LARGE SCALE GENOMIC DNA]</scope>
</reference>
<dbReference type="Proteomes" id="UP000299102">
    <property type="component" value="Unassembled WGS sequence"/>
</dbReference>
<feature type="region of interest" description="Disordered" evidence="1">
    <location>
        <begin position="52"/>
        <end position="79"/>
    </location>
</feature>
<proteinExistence type="predicted"/>
<evidence type="ECO:0000256" key="1">
    <source>
        <dbReference type="SAM" id="MobiDB-lite"/>
    </source>
</evidence>
<evidence type="ECO:0000313" key="3">
    <source>
        <dbReference type="Proteomes" id="UP000299102"/>
    </source>
</evidence>
<dbReference type="EMBL" id="BGZK01001583">
    <property type="protein sequence ID" value="GBP82735.1"/>
    <property type="molecule type" value="Genomic_DNA"/>
</dbReference>
<dbReference type="AlphaFoldDB" id="A0A4C1Z821"/>
<evidence type="ECO:0000313" key="2">
    <source>
        <dbReference type="EMBL" id="GBP82735.1"/>
    </source>
</evidence>
<keyword evidence="3" id="KW-1185">Reference proteome</keyword>
<accession>A0A4C1Z821</accession>
<name>A0A4C1Z821_EUMVA</name>
<protein>
    <submittedName>
        <fullName evidence="2">Uncharacterized protein</fullName>
    </submittedName>
</protein>
<sequence length="170" mass="18082">MHDHRGGDPVPMAAAGCPIAAGAADQYLGVPETPASKRRERHNKVLGDVRLVRESSPRPRRSGISASRTKGRTDMYNATGIGIESGTRIEIESGTAIGITANDVFGRCEPSGSRRSPSPTDTRNLREVINTSPAFFGAAEFFVGRRIPDAERSVAISTISDSRAISAGDF</sequence>